<gene>
    <name evidence="1" type="ORF">ANACOL_02378</name>
</gene>
<dbReference type="HOGENOM" id="CLU_3228787_0_0_9"/>
<dbReference type="Proteomes" id="UP000003803">
    <property type="component" value="Unassembled WGS sequence"/>
</dbReference>
<reference evidence="1" key="2">
    <citation type="submission" date="2013-09" db="EMBL/GenBank/DDBJ databases">
        <title>Draft genome sequence of Anaerotruncus colihominis(DSM 17241).</title>
        <authorList>
            <person name="Sudarsanam P."/>
            <person name="Ley R."/>
            <person name="Guruge J."/>
            <person name="Turnbaugh P.J."/>
            <person name="Mahowald M."/>
            <person name="Liep D."/>
            <person name="Gordon J."/>
        </authorList>
    </citation>
    <scope>NUCLEOTIDE SEQUENCE</scope>
    <source>
        <strain evidence="1">DSM 17241</strain>
    </source>
</reference>
<comment type="caution">
    <text evidence="1">The sequence shown here is derived from an EMBL/GenBank/DDBJ whole genome shotgun (WGS) entry which is preliminary data.</text>
</comment>
<protein>
    <submittedName>
        <fullName evidence="1">Uncharacterized protein</fullName>
    </submittedName>
</protein>
<reference evidence="1" key="1">
    <citation type="submission" date="2007-11" db="EMBL/GenBank/DDBJ databases">
        <authorList>
            <person name="Fulton L."/>
            <person name="Clifton S."/>
            <person name="Fulton B."/>
            <person name="Xu J."/>
            <person name="Minx P."/>
            <person name="Pepin K.H."/>
            <person name="Johnson M."/>
            <person name="Thiruvilangam P."/>
            <person name="Bhonagiri V."/>
            <person name="Nash W.E."/>
            <person name="Mardis E.R."/>
            <person name="Wilson R.K."/>
        </authorList>
    </citation>
    <scope>NUCLEOTIDE SEQUENCE [LARGE SCALE GENOMIC DNA]</scope>
    <source>
        <strain evidence="1">DSM 17241</strain>
    </source>
</reference>
<keyword evidence="2" id="KW-1185">Reference proteome</keyword>
<organism evidence="1 2">
    <name type="scientific">Anaerotruncus colihominis DSM 17241</name>
    <dbReference type="NCBI Taxonomy" id="445972"/>
    <lineage>
        <taxon>Bacteria</taxon>
        <taxon>Bacillati</taxon>
        <taxon>Bacillota</taxon>
        <taxon>Clostridia</taxon>
        <taxon>Eubacteriales</taxon>
        <taxon>Oscillospiraceae</taxon>
        <taxon>Anaerotruncus</taxon>
    </lineage>
</organism>
<dbReference type="EMBL" id="ABGD02000019">
    <property type="protein sequence ID" value="EDS10824.1"/>
    <property type="molecule type" value="Genomic_DNA"/>
</dbReference>
<evidence type="ECO:0000313" key="1">
    <source>
        <dbReference type="EMBL" id="EDS10824.1"/>
    </source>
</evidence>
<name>B0PC69_9FIRM</name>
<proteinExistence type="predicted"/>
<evidence type="ECO:0000313" key="2">
    <source>
        <dbReference type="Proteomes" id="UP000003803"/>
    </source>
</evidence>
<accession>B0PC69</accession>
<dbReference type="AlphaFoldDB" id="B0PC69"/>
<sequence length="43" mass="4906">MLIITVIYTQIKIESCAEFTIPDSGLAFFESARVGYFFTESEH</sequence>